<dbReference type="SUPFAM" id="SSF50494">
    <property type="entry name" value="Trypsin-like serine proteases"/>
    <property type="match status" value="1"/>
</dbReference>
<dbReference type="PROSITE" id="PS00134">
    <property type="entry name" value="TRYPSIN_HIS"/>
    <property type="match status" value="1"/>
</dbReference>
<dbReference type="InterPro" id="IPR001314">
    <property type="entry name" value="Peptidase_S1A"/>
</dbReference>
<keyword evidence="1" id="KW-1015">Disulfide bond</keyword>
<evidence type="ECO:0000313" key="5">
    <source>
        <dbReference type="EMBL" id="JAP51080.1"/>
    </source>
</evidence>
<dbReference type="CDD" id="cd00190">
    <property type="entry name" value="Tryp_SPc"/>
    <property type="match status" value="1"/>
</dbReference>
<dbReference type="PROSITE" id="PS50240">
    <property type="entry name" value="TRYPSIN_DOM"/>
    <property type="match status" value="1"/>
</dbReference>
<sequence>MMNIFIAAGAYFTVLPVIANAVEIEPGFPTGCGVPAVEREYKEEAEHMKVPATPKSWPWHVGLFSSSLGFYPYCGGTLISDTLILTAAHCLQIHFHCTVFPVGTEFQVEGATGFVMYALVGAHDFTRGDGLGQFHTVQRAIVHPNFNINLMKESTDLAILKMGSPIMKSDAAQPICFPSSRFHLSRGVLCYFTGWGRMYTPWSQGQLVRPKKLREAEVEVDFDLYCLREFDFYKIDRHSCIRTAGTSPCYADSGGGLFCRSEDGNKWIWYGAIISGKASCLGGWAVVNNFSSAHSWIRDSALYLGI</sequence>
<dbReference type="InterPro" id="IPR001254">
    <property type="entry name" value="Trypsin_dom"/>
</dbReference>
<accession>A0A0X3PIC8</accession>
<dbReference type="InterPro" id="IPR051487">
    <property type="entry name" value="Ser/Thr_Proteases_Immune/Dev"/>
</dbReference>
<evidence type="ECO:0000256" key="2">
    <source>
        <dbReference type="ARBA" id="ARBA00024195"/>
    </source>
</evidence>
<feature type="signal peptide" evidence="3">
    <location>
        <begin position="1"/>
        <end position="21"/>
    </location>
</feature>
<dbReference type="EMBL" id="GEEE01012145">
    <property type="protein sequence ID" value="JAP51080.1"/>
    <property type="molecule type" value="Transcribed_RNA"/>
</dbReference>
<dbReference type="InterPro" id="IPR009003">
    <property type="entry name" value="Peptidase_S1_PA"/>
</dbReference>
<keyword evidence="5" id="KW-0645">Protease</keyword>
<dbReference type="Gene3D" id="2.40.10.10">
    <property type="entry name" value="Trypsin-like serine proteases"/>
    <property type="match status" value="1"/>
</dbReference>
<dbReference type="GO" id="GO:0004252">
    <property type="term" value="F:serine-type endopeptidase activity"/>
    <property type="evidence" value="ECO:0007669"/>
    <property type="project" value="InterPro"/>
</dbReference>
<evidence type="ECO:0000259" key="4">
    <source>
        <dbReference type="PROSITE" id="PS50240"/>
    </source>
</evidence>
<evidence type="ECO:0000256" key="3">
    <source>
        <dbReference type="SAM" id="SignalP"/>
    </source>
</evidence>
<keyword evidence="5" id="KW-0378">Hydrolase</keyword>
<dbReference type="AlphaFoldDB" id="A0A0X3PIC8"/>
<keyword evidence="3" id="KW-0732">Signal</keyword>
<feature type="domain" description="Peptidase S1" evidence="4">
    <location>
        <begin position="24"/>
        <end position="302"/>
    </location>
</feature>
<dbReference type="GO" id="GO:0006508">
    <property type="term" value="P:proteolysis"/>
    <property type="evidence" value="ECO:0007669"/>
    <property type="project" value="UniProtKB-KW"/>
</dbReference>
<dbReference type="PANTHER" id="PTHR24256">
    <property type="entry name" value="TRYPTASE-RELATED"/>
    <property type="match status" value="1"/>
</dbReference>
<dbReference type="SMART" id="SM00020">
    <property type="entry name" value="Tryp_SPc"/>
    <property type="match status" value="1"/>
</dbReference>
<dbReference type="InterPro" id="IPR018114">
    <property type="entry name" value="TRYPSIN_HIS"/>
</dbReference>
<comment type="similarity">
    <text evidence="2">Belongs to the peptidase S1 family. CLIP subfamily.</text>
</comment>
<dbReference type="InterPro" id="IPR043504">
    <property type="entry name" value="Peptidase_S1_PA_chymotrypsin"/>
</dbReference>
<reference evidence="5" key="1">
    <citation type="submission" date="2016-01" db="EMBL/GenBank/DDBJ databases">
        <title>Reference transcriptome for the parasite Schistocephalus solidus: insights into the molecular evolution of parasitism.</title>
        <authorList>
            <person name="Hebert F.O."/>
            <person name="Grambauer S."/>
            <person name="Barber I."/>
            <person name="Landry C.R."/>
            <person name="Aubin-Horth N."/>
        </authorList>
    </citation>
    <scope>NUCLEOTIDE SEQUENCE</scope>
</reference>
<protein>
    <submittedName>
        <fullName evidence="5">Chymotrypsin-like protease CTRL-1</fullName>
    </submittedName>
</protein>
<evidence type="ECO:0000256" key="1">
    <source>
        <dbReference type="ARBA" id="ARBA00023157"/>
    </source>
</evidence>
<organism evidence="5">
    <name type="scientific">Schistocephalus solidus</name>
    <name type="common">Tapeworm</name>
    <dbReference type="NCBI Taxonomy" id="70667"/>
    <lineage>
        <taxon>Eukaryota</taxon>
        <taxon>Metazoa</taxon>
        <taxon>Spiralia</taxon>
        <taxon>Lophotrochozoa</taxon>
        <taxon>Platyhelminthes</taxon>
        <taxon>Cestoda</taxon>
        <taxon>Eucestoda</taxon>
        <taxon>Diphyllobothriidea</taxon>
        <taxon>Diphyllobothriidae</taxon>
        <taxon>Schistocephalus</taxon>
    </lineage>
</organism>
<name>A0A0X3PIC8_SCHSO</name>
<gene>
    <name evidence="5" type="primary">CTRL</name>
    <name evidence="5" type="ORF">TR102395</name>
</gene>
<proteinExistence type="inferred from homology"/>
<dbReference type="Pfam" id="PF00089">
    <property type="entry name" value="Trypsin"/>
    <property type="match status" value="1"/>
</dbReference>
<feature type="chain" id="PRO_5007051137" evidence="3">
    <location>
        <begin position="22"/>
        <end position="306"/>
    </location>
</feature>
<dbReference type="PRINTS" id="PR00722">
    <property type="entry name" value="CHYMOTRYPSIN"/>
</dbReference>